<reference evidence="20 21" key="1">
    <citation type="journal article" date="2014" name="BMC Genomics">
        <title>Comparative genome sequencing reveals chemotype-specific gene clusters in the toxigenic black mold Stachybotrys.</title>
        <authorList>
            <person name="Semeiks J."/>
            <person name="Borek D."/>
            <person name="Otwinowski Z."/>
            <person name="Grishin N.V."/>
        </authorList>
    </citation>
    <scope>NUCLEOTIDE SEQUENCE [LARGE SCALE GENOMIC DNA]</scope>
    <source>
        <strain evidence="20 21">IBT 40285</strain>
    </source>
</reference>
<sequence length="1371" mass="150011">MIMTLLRHGLTAALLMSRIVTAQVDVARHNSVDGWRAAHDRTSGDAMNSCPPPCQEESSSELTNAVFLFADTADLARCNQTMILSVAVQNADQDGTARPIAIRACRAEFTTRYNKFVQDYDVAAICPTPNHNIIETSISLGELSSPNDNEFGNEHLLAAGRQLLNSLGAQEPSCTQNFLSFAYSQSSVIGMFAGREVHQHGVPAEALHRFLEHVQEYPISKPTIVQLCNDGGRGADYAIGIIAASSQHLPLAQDAVKTWADGRCVLADTNSNSVWTTVTIRVPGVTGGSRNSNSTASSQEVSDSGDPAHNWRKSRIATRAPCRTEMVQAGDGCWALADRCGISQSGLTRYSPGSNLCNTLVVGQQVCCSTGELPDNIPPANSDGTCDTINVQSGDSCGSLGSKCGLAAADFTELHSGDADFCSTLAVGQAMCCTRGELPDIRPQPGVDGSCATYTIKPDDGCAAIAAAHGLDQDDIMEFNRRTWGWNGCGTLWVDSVICLSQGTPPFPASVEDAQCGPTVPGTEMPEGSTSDEWAELNPCPLNVCCNVWARCGFTDDFCVISETETGAPGTSQPGENGCIASCGREIVTSDPPGRTIRVAYFESWNINRPCLTMDFNQIDTEKYTHIHWSFANVTEDFRVDISGAQEQFNMFKEMTGIERIISFGGWDFSTRPETFNILREAAKPGNRDIFRQNIIDFLDEHGLDGVDLDWECPGAPDIPGIPAGDPEAGQDYRDLLKDIKDSVGDTYSVSFAAPASYWYLRAFPVGQMGQELDYIIYMTYDLHGQWDYNNEWTSPGCPTGNCLRSHVNETETMDALAMITKAGVPSNKVVVGVASYGRSFKMAQAGCDGPMCRFTGSPIVSNAYPSRCTSTGGYISNAEIGEIVASGNYNRKWTAAGSDILVFNDTEWVAYMNDSIKSDREELYASYNMAGTSDWAVDLLEFLDGSGSDGGVAGDFPIDYEYPIDTEFYSECDATYNSLEALESRWDRIPEHCMYIYMAKVEARIMSDALNKYDDLIEDGYDGKFLTFEEYVRQQVPDQINDFMGNGESGNYFRCEETSTRNCCGTCRYFCEEEDIEDCDDSADCENGESTFEITCPTDYRYGETGNWLSPDVAPNTTFTLEREDEFYEAIYEDYGIEKDWITFGNTHVYLGNGCQYSDDVRQCMRDNDNWYWNYPRAVSNIEVSNPRDIIGNSYDESRDLLSRLNILINMAEFDELEDPADLVDAAMLPALSMESAVNSMEEVAEQAEEIERARRQEMIISFITSILFFIPFVGTAAGAVGLTSVRAILGMLGVAAEASLLTYAVVEDSDNAFATIFSSLATAGLGRGGGWGRAARAKRDMPSRDLDALGDVGSRANRFEDLKVTSCRI</sequence>
<dbReference type="Gene3D" id="3.20.20.80">
    <property type="entry name" value="Glycosidases"/>
    <property type="match status" value="1"/>
</dbReference>
<dbReference type="OrthoDB" id="73875at2759"/>
<dbReference type="HOGENOM" id="CLU_001482_0_0_1"/>
<accession>A0A084Q815</accession>
<dbReference type="GO" id="GO:0005576">
    <property type="term" value="C:extracellular region"/>
    <property type="evidence" value="ECO:0007669"/>
    <property type="project" value="UniProtKB-SubCell"/>
</dbReference>
<feature type="region of interest" description="Disordered" evidence="15">
    <location>
        <begin position="285"/>
        <end position="313"/>
    </location>
</feature>
<gene>
    <name evidence="20" type="ORF">S40285_09409</name>
</gene>
<dbReference type="SMART" id="SM00257">
    <property type="entry name" value="LysM"/>
    <property type="match status" value="2"/>
</dbReference>
<keyword evidence="21" id="KW-1185">Reference proteome</keyword>
<comment type="similarity">
    <text evidence="13">Belongs to the secreted LysM effector family.</text>
</comment>
<dbReference type="SUPFAM" id="SSF54556">
    <property type="entry name" value="Chitinase insertion domain"/>
    <property type="match status" value="1"/>
</dbReference>
<dbReference type="STRING" id="1283841.A0A084Q815"/>
<keyword evidence="11 14" id="KW-0326">Glycosidase</keyword>
<evidence type="ECO:0000313" key="20">
    <source>
        <dbReference type="EMBL" id="KFA60100.1"/>
    </source>
</evidence>
<dbReference type="PROSITE" id="PS51910">
    <property type="entry name" value="GH18_2"/>
    <property type="match status" value="1"/>
</dbReference>
<feature type="transmembrane region" description="Helical" evidence="16">
    <location>
        <begin position="1314"/>
        <end position="1333"/>
    </location>
</feature>
<keyword evidence="5" id="KW-0964">Secreted</keyword>
<keyword evidence="9" id="KW-0843">Virulence</keyword>
<evidence type="ECO:0000313" key="21">
    <source>
        <dbReference type="Proteomes" id="UP000028524"/>
    </source>
</evidence>
<keyword evidence="12" id="KW-0624">Polysaccharide degradation</keyword>
<feature type="signal peptide" evidence="17">
    <location>
        <begin position="1"/>
        <end position="22"/>
    </location>
</feature>
<dbReference type="SUPFAM" id="SSF51445">
    <property type="entry name" value="(Trans)glycosidases"/>
    <property type="match status" value="1"/>
</dbReference>
<name>A0A084Q815_STAC4</name>
<comment type="subcellular location">
    <subcellularLocation>
        <location evidence="2">Secreted</location>
    </subcellularLocation>
</comment>
<evidence type="ECO:0000256" key="10">
    <source>
        <dbReference type="ARBA" id="ARBA00023277"/>
    </source>
</evidence>
<evidence type="ECO:0000256" key="8">
    <source>
        <dbReference type="ARBA" id="ARBA00023024"/>
    </source>
</evidence>
<organism evidence="20 21">
    <name type="scientific">Stachybotrys chlorohalonatus (strain IBT 40285)</name>
    <dbReference type="NCBI Taxonomy" id="1283841"/>
    <lineage>
        <taxon>Eukaryota</taxon>
        <taxon>Fungi</taxon>
        <taxon>Dikarya</taxon>
        <taxon>Ascomycota</taxon>
        <taxon>Pezizomycotina</taxon>
        <taxon>Sordariomycetes</taxon>
        <taxon>Hypocreomycetidae</taxon>
        <taxon>Hypocreales</taxon>
        <taxon>Stachybotryaceae</taxon>
        <taxon>Stachybotrys</taxon>
    </lineage>
</organism>
<dbReference type="Gene3D" id="3.10.50.10">
    <property type="match status" value="1"/>
</dbReference>
<dbReference type="GO" id="GO:0000272">
    <property type="term" value="P:polysaccharide catabolic process"/>
    <property type="evidence" value="ECO:0007669"/>
    <property type="project" value="UniProtKB-KW"/>
</dbReference>
<evidence type="ECO:0000256" key="5">
    <source>
        <dbReference type="ARBA" id="ARBA00022525"/>
    </source>
</evidence>
<dbReference type="GO" id="GO:0006032">
    <property type="term" value="P:chitin catabolic process"/>
    <property type="evidence" value="ECO:0007669"/>
    <property type="project" value="UniProtKB-KW"/>
</dbReference>
<feature type="domain" description="GH18" evidence="19">
    <location>
        <begin position="596"/>
        <end position="955"/>
    </location>
</feature>
<feature type="chain" id="PRO_5001778925" description="chitinase" evidence="17">
    <location>
        <begin position="23"/>
        <end position="1371"/>
    </location>
</feature>
<dbReference type="Gene3D" id="3.10.350.10">
    <property type="entry name" value="LysM domain"/>
    <property type="match status" value="3"/>
</dbReference>
<dbReference type="InterPro" id="IPR001579">
    <property type="entry name" value="Glyco_hydro_18_chit_AS"/>
</dbReference>
<evidence type="ECO:0000256" key="16">
    <source>
        <dbReference type="SAM" id="Phobius"/>
    </source>
</evidence>
<feature type="domain" description="LysM" evidence="18">
    <location>
        <begin position="387"/>
        <end position="433"/>
    </location>
</feature>
<evidence type="ECO:0000256" key="14">
    <source>
        <dbReference type="RuleBase" id="RU000489"/>
    </source>
</evidence>
<dbReference type="InterPro" id="IPR036861">
    <property type="entry name" value="Endochitinase-like_sf"/>
</dbReference>
<evidence type="ECO:0000256" key="7">
    <source>
        <dbReference type="ARBA" id="ARBA00022801"/>
    </source>
</evidence>
<dbReference type="PROSITE" id="PS51782">
    <property type="entry name" value="LYSM"/>
    <property type="match status" value="3"/>
</dbReference>
<feature type="transmembrane region" description="Helical" evidence="16">
    <location>
        <begin position="1260"/>
        <end position="1282"/>
    </location>
</feature>
<dbReference type="EC" id="3.2.1.14" evidence="4"/>
<keyword evidence="8" id="KW-0146">Chitin degradation</keyword>
<evidence type="ECO:0000259" key="19">
    <source>
        <dbReference type="PROSITE" id="PS51910"/>
    </source>
</evidence>
<dbReference type="InParanoid" id="A0A084Q815"/>
<evidence type="ECO:0000256" key="12">
    <source>
        <dbReference type="ARBA" id="ARBA00023326"/>
    </source>
</evidence>
<keyword evidence="16" id="KW-1133">Transmembrane helix</keyword>
<dbReference type="SUPFAM" id="SSF57016">
    <property type="entry name" value="Plant lectins/antimicrobial peptides"/>
    <property type="match status" value="1"/>
</dbReference>
<dbReference type="GO" id="GO:0008061">
    <property type="term" value="F:chitin binding"/>
    <property type="evidence" value="ECO:0007669"/>
    <property type="project" value="UniProtKB-KW"/>
</dbReference>
<dbReference type="PANTHER" id="PTHR47700">
    <property type="entry name" value="V CHITINASE, PUTATIVE (AFU_ORTHOLOGUE AFUA_6G13720)-RELATED"/>
    <property type="match status" value="1"/>
</dbReference>
<evidence type="ECO:0000256" key="11">
    <source>
        <dbReference type="ARBA" id="ARBA00023295"/>
    </source>
</evidence>
<feature type="domain" description="LysM" evidence="18">
    <location>
        <begin position="452"/>
        <end position="500"/>
    </location>
</feature>
<dbReference type="InterPro" id="IPR011583">
    <property type="entry name" value="Chitinase_II/V-like_cat"/>
</dbReference>
<dbReference type="PANTHER" id="PTHR47700:SF2">
    <property type="entry name" value="CHITINASE"/>
    <property type="match status" value="1"/>
</dbReference>
<evidence type="ECO:0000256" key="4">
    <source>
        <dbReference type="ARBA" id="ARBA00012729"/>
    </source>
</evidence>
<dbReference type="CDD" id="cd02878">
    <property type="entry name" value="GH18_zymocin_alpha"/>
    <property type="match status" value="1"/>
</dbReference>
<evidence type="ECO:0000256" key="2">
    <source>
        <dbReference type="ARBA" id="ARBA00004613"/>
    </source>
</evidence>
<feature type="transmembrane region" description="Helical" evidence="16">
    <location>
        <begin position="1289"/>
        <end position="1308"/>
    </location>
</feature>
<dbReference type="InterPro" id="IPR018392">
    <property type="entry name" value="LysM"/>
</dbReference>
<dbReference type="InterPro" id="IPR001223">
    <property type="entry name" value="Glyco_hydro18_cat"/>
</dbReference>
<dbReference type="Pfam" id="PF01476">
    <property type="entry name" value="LysM"/>
    <property type="match status" value="2"/>
</dbReference>
<keyword evidence="7 14" id="KW-0378">Hydrolase</keyword>
<evidence type="ECO:0000256" key="13">
    <source>
        <dbReference type="ARBA" id="ARBA00044955"/>
    </source>
</evidence>
<evidence type="ECO:0000259" key="18">
    <source>
        <dbReference type="PROSITE" id="PS51782"/>
    </source>
</evidence>
<dbReference type="GO" id="GO:0008843">
    <property type="term" value="F:endochitinase activity"/>
    <property type="evidence" value="ECO:0007669"/>
    <property type="project" value="UniProtKB-EC"/>
</dbReference>
<dbReference type="OMA" id="WKKIISF"/>
<dbReference type="InterPro" id="IPR053214">
    <property type="entry name" value="LysM12-like"/>
</dbReference>
<keyword evidence="16" id="KW-0472">Membrane</keyword>
<evidence type="ECO:0000256" key="3">
    <source>
        <dbReference type="ARBA" id="ARBA00008682"/>
    </source>
</evidence>
<dbReference type="PROSITE" id="PS01095">
    <property type="entry name" value="GH18_1"/>
    <property type="match status" value="1"/>
</dbReference>
<keyword evidence="17" id="KW-0732">Signal</keyword>
<dbReference type="Proteomes" id="UP000028524">
    <property type="component" value="Unassembled WGS sequence"/>
</dbReference>
<keyword evidence="10" id="KW-0119">Carbohydrate metabolism</keyword>
<feature type="compositionally biased region" description="Polar residues" evidence="15">
    <location>
        <begin position="288"/>
        <end position="302"/>
    </location>
</feature>
<keyword evidence="16" id="KW-0812">Transmembrane</keyword>
<comment type="similarity">
    <text evidence="3">Belongs to the glycosyl hydrolase 18 family. Chitinase class V subfamily.</text>
</comment>
<dbReference type="SMART" id="SM00636">
    <property type="entry name" value="Glyco_18"/>
    <property type="match status" value="1"/>
</dbReference>
<dbReference type="InterPro" id="IPR029070">
    <property type="entry name" value="Chitinase_insertion_sf"/>
</dbReference>
<evidence type="ECO:0000256" key="6">
    <source>
        <dbReference type="ARBA" id="ARBA00022669"/>
    </source>
</evidence>
<dbReference type="InterPro" id="IPR036779">
    <property type="entry name" value="LysM_dom_sf"/>
</dbReference>
<evidence type="ECO:0000256" key="1">
    <source>
        <dbReference type="ARBA" id="ARBA00000822"/>
    </source>
</evidence>
<evidence type="ECO:0000256" key="9">
    <source>
        <dbReference type="ARBA" id="ARBA00023026"/>
    </source>
</evidence>
<dbReference type="InterPro" id="IPR017853">
    <property type="entry name" value="GH"/>
</dbReference>
<keyword evidence="6" id="KW-0147">Chitin-binding</keyword>
<dbReference type="EMBL" id="KL661924">
    <property type="protein sequence ID" value="KFA60100.1"/>
    <property type="molecule type" value="Genomic_DNA"/>
</dbReference>
<dbReference type="SUPFAM" id="SSF54106">
    <property type="entry name" value="LysM domain"/>
    <property type="match status" value="2"/>
</dbReference>
<evidence type="ECO:0000256" key="17">
    <source>
        <dbReference type="SAM" id="SignalP"/>
    </source>
</evidence>
<dbReference type="Pfam" id="PF00704">
    <property type="entry name" value="Glyco_hydro_18"/>
    <property type="match status" value="1"/>
</dbReference>
<feature type="domain" description="LysM" evidence="18">
    <location>
        <begin position="323"/>
        <end position="368"/>
    </location>
</feature>
<proteinExistence type="inferred from homology"/>
<evidence type="ECO:0000256" key="15">
    <source>
        <dbReference type="SAM" id="MobiDB-lite"/>
    </source>
</evidence>
<dbReference type="CDD" id="cd00118">
    <property type="entry name" value="LysM"/>
    <property type="match status" value="2"/>
</dbReference>
<protein>
    <recommendedName>
        <fullName evidence="4">chitinase</fullName>
        <ecNumber evidence="4">3.2.1.14</ecNumber>
    </recommendedName>
</protein>
<comment type="catalytic activity">
    <reaction evidence="1">
        <text>Random endo-hydrolysis of N-acetyl-beta-D-glucosaminide (1-&gt;4)-beta-linkages in chitin and chitodextrins.</text>
        <dbReference type="EC" id="3.2.1.14"/>
    </reaction>
</comment>